<feature type="domain" description="DUF1707" evidence="2">
    <location>
        <begin position="21"/>
        <end position="68"/>
    </location>
</feature>
<proteinExistence type="predicted"/>
<organism evidence="3 4">
    <name type="scientific">Propioniciclava soli</name>
    <dbReference type="NCBI Taxonomy" id="2775081"/>
    <lineage>
        <taxon>Bacteria</taxon>
        <taxon>Bacillati</taxon>
        <taxon>Actinomycetota</taxon>
        <taxon>Actinomycetes</taxon>
        <taxon>Propionibacteriales</taxon>
        <taxon>Propionibacteriaceae</taxon>
        <taxon>Propioniciclava</taxon>
    </lineage>
</organism>
<dbReference type="InterPro" id="IPR012551">
    <property type="entry name" value="DUF1707_SHOCT-like"/>
</dbReference>
<evidence type="ECO:0000259" key="2">
    <source>
        <dbReference type="Pfam" id="PF08044"/>
    </source>
</evidence>
<name>A0ABZ3CAG0_9ACTN</name>
<dbReference type="Pfam" id="PF08044">
    <property type="entry name" value="DUF1707"/>
    <property type="match status" value="1"/>
</dbReference>
<keyword evidence="1" id="KW-1133">Transmembrane helix</keyword>
<keyword evidence="4" id="KW-1185">Reference proteome</keyword>
<keyword evidence="1" id="KW-0472">Membrane</keyword>
<evidence type="ECO:0000313" key="4">
    <source>
        <dbReference type="Proteomes" id="UP001434337"/>
    </source>
</evidence>
<reference evidence="3 4" key="1">
    <citation type="journal article" date="2023" name="Environ Microbiome">
        <title>A coral-associated actinobacterium mitigates coral bleaching under heat stress.</title>
        <authorList>
            <person name="Li J."/>
            <person name="Zou Y."/>
            <person name="Li Q."/>
            <person name="Zhang J."/>
            <person name="Bourne D.G."/>
            <person name="Lyu Y."/>
            <person name="Liu C."/>
            <person name="Zhang S."/>
        </authorList>
    </citation>
    <scope>NUCLEOTIDE SEQUENCE [LARGE SCALE GENOMIC DNA]</scope>
    <source>
        <strain evidence="3 4">SCSIO 13291</strain>
    </source>
</reference>
<evidence type="ECO:0000256" key="1">
    <source>
        <dbReference type="SAM" id="Phobius"/>
    </source>
</evidence>
<gene>
    <name evidence="3" type="ORF">PCC79_04825</name>
</gene>
<accession>A0ABZ3CAG0</accession>
<protein>
    <submittedName>
        <fullName evidence="3">DUF1707 domain-containing protein</fullName>
    </submittedName>
</protein>
<dbReference type="RefSeq" id="WP_342373157.1">
    <property type="nucleotide sequence ID" value="NZ_CP115965.1"/>
</dbReference>
<dbReference type="EMBL" id="CP115965">
    <property type="protein sequence ID" value="WZW99523.1"/>
    <property type="molecule type" value="Genomic_DNA"/>
</dbReference>
<evidence type="ECO:0000313" key="3">
    <source>
        <dbReference type="EMBL" id="WZW99523.1"/>
    </source>
</evidence>
<feature type="transmembrane region" description="Helical" evidence="1">
    <location>
        <begin position="101"/>
        <end position="122"/>
    </location>
</feature>
<dbReference type="Proteomes" id="UP001434337">
    <property type="component" value="Chromosome"/>
</dbReference>
<sequence>MPELPRSSKYVSMPHAALDADERNRLVARLNEAYADGAVGSDAYHAHLDRLFSASTLGEVVPVVQDLPSVATHETPALVEVGTTPPGEVAPASAPRPMTTVLLAAAGGVALMVLVVLVLLILL</sequence>
<keyword evidence="1" id="KW-0812">Transmembrane</keyword>